<feature type="compositionally biased region" description="Polar residues" evidence="1">
    <location>
        <begin position="658"/>
        <end position="674"/>
    </location>
</feature>
<keyword evidence="3" id="KW-1185">Reference proteome</keyword>
<comment type="caution">
    <text evidence="2">The sequence shown here is derived from an EMBL/GenBank/DDBJ whole genome shotgun (WGS) entry which is preliminary data.</text>
</comment>
<dbReference type="EMBL" id="JAUDZG010000001">
    <property type="protein sequence ID" value="KAK3311006.1"/>
    <property type="molecule type" value="Genomic_DNA"/>
</dbReference>
<feature type="compositionally biased region" description="Pro residues" evidence="1">
    <location>
        <begin position="746"/>
        <end position="760"/>
    </location>
</feature>
<sequence>MVSFFGLRFGDKKKKSDGKPAPGKQFQPRDQNSVGEGQLFGQSINRKGVVNGSNVSVSRAGTPNQGGSGKSPYALSDTHNLAAASMYNLSTLRPGHRGSQTSLHLKMHASDVNLRTRFGANNGSSASLAAPAPGFGARFGANNASSPTLAAPGPGFGSRPGTPGRTKPWVNPLDVHFARSAPSGPPTPRSPLIGSPQLPPTPTTDNGDSGSVFGEEADEMVDAVMASVKKREEEAKRAKEREKELERQRETARLEMERLERQKSTESNLSGRRPSAPQVQSAPQQTDPEAPVLPSLVSRGDEARPSSRNGPATPLRPPPLHQGPPPTAAPTQCLPQPPGQNSPRHGPLGLGTRPNTAGAHVPRPAYADLVANPHRAEPEGPKPEGPPQKVFKPYRPPPLQGTSPLGPLPDDVRSPSPPLSTPGIENRPSRVSVLIRSASKEHRPAMFHPEPPKAAAADGRNTPGAERQGLGPLISSLTSPSTATSPSGSIRRSSLDDEPSEQYPRPVIQNVPAMRDTLALSSLSMKIEELEKTLVTAQQAHQGQTPRIQDANRTSTSSSVYSEGIKEEDDEDDDGPILPPVQLAPLRIPSPISIPPVSPMSPPAVASPTVNRPQSPLRGPPRRGPLPRRPGLEEYGVSSNKVARGGTPTPGSRSGSTDNYSTHSSPPSRTNTPQLRHPNWRRDLGQPSPALTVDTSSERPRPPNPAVDTGFNFDFGLHPSAGAPPTPDSTTWPLTSPTTAEKTPSALPPPTSEPSAPTQPPKTEQPSKFTRANVPPPLNLKFNFSPDAPSRDPSMGSPAMWTPPPPLRSLTADGRPSTSAGPGCGKGGGGGGGLAASPRLISQFPESVPSDDDAASFMGIGVARGPSIKVARRPGTAGGRPPPPPASPVVDSFGTGFI</sequence>
<accession>A0AAJ0H394</accession>
<feature type="compositionally biased region" description="Polar residues" evidence="1">
    <location>
        <begin position="728"/>
        <end position="742"/>
    </location>
</feature>
<feature type="compositionally biased region" description="Polar residues" evidence="1">
    <location>
        <begin position="28"/>
        <end position="45"/>
    </location>
</feature>
<feature type="region of interest" description="Disordered" evidence="1">
    <location>
        <begin position="1"/>
        <end position="75"/>
    </location>
</feature>
<feature type="compositionally biased region" description="Pro residues" evidence="1">
    <location>
        <begin position="314"/>
        <end position="328"/>
    </location>
</feature>
<protein>
    <submittedName>
        <fullName evidence="2">Uncharacterized protein</fullName>
    </submittedName>
</protein>
<name>A0AAJ0H394_9PEZI</name>
<feature type="compositionally biased region" description="Pro residues" evidence="1">
    <location>
        <begin position="592"/>
        <end position="602"/>
    </location>
</feature>
<organism evidence="2 3">
    <name type="scientific">Chaetomium strumarium</name>
    <dbReference type="NCBI Taxonomy" id="1170767"/>
    <lineage>
        <taxon>Eukaryota</taxon>
        <taxon>Fungi</taxon>
        <taxon>Dikarya</taxon>
        <taxon>Ascomycota</taxon>
        <taxon>Pezizomycotina</taxon>
        <taxon>Sordariomycetes</taxon>
        <taxon>Sordariomycetidae</taxon>
        <taxon>Sordariales</taxon>
        <taxon>Chaetomiaceae</taxon>
        <taxon>Chaetomium</taxon>
    </lineage>
</organism>
<feature type="compositionally biased region" description="Pro residues" evidence="1">
    <location>
        <begin position="618"/>
        <end position="628"/>
    </location>
</feature>
<dbReference type="RefSeq" id="XP_062726786.1">
    <property type="nucleotide sequence ID" value="XM_062866081.1"/>
</dbReference>
<evidence type="ECO:0000313" key="2">
    <source>
        <dbReference type="EMBL" id="KAK3311006.1"/>
    </source>
</evidence>
<evidence type="ECO:0000256" key="1">
    <source>
        <dbReference type="SAM" id="MobiDB-lite"/>
    </source>
</evidence>
<dbReference type="GeneID" id="87884910"/>
<evidence type="ECO:0000313" key="3">
    <source>
        <dbReference type="Proteomes" id="UP001273166"/>
    </source>
</evidence>
<feature type="compositionally biased region" description="Acidic residues" evidence="1">
    <location>
        <begin position="566"/>
        <end position="575"/>
    </location>
</feature>
<proteinExistence type="predicted"/>
<dbReference type="Proteomes" id="UP001273166">
    <property type="component" value="Unassembled WGS sequence"/>
</dbReference>
<reference evidence="2" key="1">
    <citation type="journal article" date="2023" name="Mol. Phylogenet. Evol.">
        <title>Genome-scale phylogeny and comparative genomics of the fungal order Sordariales.</title>
        <authorList>
            <person name="Hensen N."/>
            <person name="Bonometti L."/>
            <person name="Westerberg I."/>
            <person name="Brannstrom I.O."/>
            <person name="Guillou S."/>
            <person name="Cros-Aarteil S."/>
            <person name="Calhoun S."/>
            <person name="Haridas S."/>
            <person name="Kuo A."/>
            <person name="Mondo S."/>
            <person name="Pangilinan J."/>
            <person name="Riley R."/>
            <person name="LaButti K."/>
            <person name="Andreopoulos B."/>
            <person name="Lipzen A."/>
            <person name="Chen C."/>
            <person name="Yan M."/>
            <person name="Daum C."/>
            <person name="Ng V."/>
            <person name="Clum A."/>
            <person name="Steindorff A."/>
            <person name="Ohm R.A."/>
            <person name="Martin F."/>
            <person name="Silar P."/>
            <person name="Natvig D.O."/>
            <person name="Lalanne C."/>
            <person name="Gautier V."/>
            <person name="Ament-Velasquez S.L."/>
            <person name="Kruys A."/>
            <person name="Hutchinson M.I."/>
            <person name="Powell A.J."/>
            <person name="Barry K."/>
            <person name="Miller A.N."/>
            <person name="Grigoriev I.V."/>
            <person name="Debuchy R."/>
            <person name="Gladieux P."/>
            <person name="Hiltunen Thoren M."/>
            <person name="Johannesson H."/>
        </authorList>
    </citation>
    <scope>NUCLEOTIDE SEQUENCE</scope>
    <source>
        <strain evidence="2">CBS 333.67</strain>
    </source>
</reference>
<reference evidence="2" key="2">
    <citation type="submission" date="2023-06" db="EMBL/GenBank/DDBJ databases">
        <authorList>
            <consortium name="Lawrence Berkeley National Laboratory"/>
            <person name="Mondo S.J."/>
            <person name="Hensen N."/>
            <person name="Bonometti L."/>
            <person name="Westerberg I."/>
            <person name="Brannstrom I.O."/>
            <person name="Guillou S."/>
            <person name="Cros-Aarteil S."/>
            <person name="Calhoun S."/>
            <person name="Haridas S."/>
            <person name="Kuo A."/>
            <person name="Pangilinan J."/>
            <person name="Riley R."/>
            <person name="Labutti K."/>
            <person name="Andreopoulos B."/>
            <person name="Lipzen A."/>
            <person name="Chen C."/>
            <person name="Yanf M."/>
            <person name="Daum C."/>
            <person name="Ng V."/>
            <person name="Clum A."/>
            <person name="Steindorff A."/>
            <person name="Ohm R."/>
            <person name="Martin F."/>
            <person name="Silar P."/>
            <person name="Natvig D."/>
            <person name="Lalanne C."/>
            <person name="Gautier V."/>
            <person name="Ament-Velasquez S.L."/>
            <person name="Kruys A."/>
            <person name="Hutchinson M.I."/>
            <person name="Powell A.J."/>
            <person name="Barry K."/>
            <person name="Miller A.N."/>
            <person name="Grigoriev I.V."/>
            <person name="Debuchy R."/>
            <person name="Gladieux P."/>
            <person name="Thoren M.H."/>
            <person name="Johannesson H."/>
        </authorList>
    </citation>
    <scope>NUCLEOTIDE SEQUENCE</scope>
    <source>
        <strain evidence="2">CBS 333.67</strain>
    </source>
</reference>
<feature type="compositionally biased region" description="Low complexity" evidence="1">
    <location>
        <begin position="644"/>
        <end position="657"/>
    </location>
</feature>
<gene>
    <name evidence="2" type="ORF">B0T15DRAFT_482154</name>
</gene>
<feature type="compositionally biased region" description="Gly residues" evidence="1">
    <location>
        <begin position="822"/>
        <end position="834"/>
    </location>
</feature>
<feature type="region of interest" description="Disordered" evidence="1">
    <location>
        <begin position="146"/>
        <end position="511"/>
    </location>
</feature>
<feature type="compositionally biased region" description="Polar residues" evidence="1">
    <location>
        <begin position="536"/>
        <end position="561"/>
    </location>
</feature>
<feature type="compositionally biased region" description="Low complexity" evidence="1">
    <location>
        <begin position="274"/>
        <end position="285"/>
    </location>
</feature>
<feature type="compositionally biased region" description="Polar residues" evidence="1">
    <location>
        <begin position="761"/>
        <end position="770"/>
    </location>
</feature>
<feature type="compositionally biased region" description="Basic and acidic residues" evidence="1">
    <location>
        <begin position="229"/>
        <end position="264"/>
    </location>
</feature>
<feature type="region of interest" description="Disordered" evidence="1">
    <location>
        <begin position="536"/>
        <end position="898"/>
    </location>
</feature>
<dbReference type="AlphaFoldDB" id="A0AAJ0H394"/>
<feature type="compositionally biased region" description="Low complexity" evidence="1">
    <location>
        <begin position="469"/>
        <end position="489"/>
    </location>
</feature>
<feature type="compositionally biased region" description="Low complexity" evidence="1">
    <location>
        <begin position="48"/>
        <end position="58"/>
    </location>
</feature>